<sequence length="211" mass="22003">MKIGIIGAGFVGRAVGKLAVKAGHEVMLSNSRGPQTLFSTGYGIGARVGTTEEAIAFGDVVVVAIPLAAYASIPVAPLAGKIVIDANNYYFERDSHIAALDRRETTTSEMLAAHLPAARIVKAFNAVKMTDLEVDGRPAGAADRKALPLAGDDAEGKAVVAGLYEAFGFDAVDAGPLAEGWRFERDMPAYCTRLGKTDLERALAAALRAAA</sequence>
<dbReference type="PANTHER" id="PTHR14239">
    <property type="entry name" value="DUDULIN-RELATED"/>
    <property type="match status" value="1"/>
</dbReference>
<dbReference type="Pfam" id="PF03807">
    <property type="entry name" value="F420_oxidored"/>
    <property type="match status" value="1"/>
</dbReference>
<dbReference type="RefSeq" id="WP_183400483.1">
    <property type="nucleotide sequence ID" value="NZ_JACIDS010000005.1"/>
</dbReference>
<accession>A0A840AWP5</accession>
<dbReference type="AlphaFoldDB" id="A0A840AWP5"/>
<name>A0A840AWP5_9HYPH</name>
<evidence type="ECO:0000313" key="3">
    <source>
        <dbReference type="EMBL" id="MBB3932815.1"/>
    </source>
</evidence>
<evidence type="ECO:0000313" key="4">
    <source>
        <dbReference type="Proteomes" id="UP000553963"/>
    </source>
</evidence>
<protein>
    <recommendedName>
        <fullName evidence="2">Pyrroline-5-carboxylate reductase catalytic N-terminal domain-containing protein</fullName>
    </recommendedName>
</protein>
<proteinExistence type="predicted"/>
<dbReference type="EMBL" id="JACIDS010000005">
    <property type="protein sequence ID" value="MBB3932815.1"/>
    <property type="molecule type" value="Genomic_DNA"/>
</dbReference>
<dbReference type="Gene3D" id="3.40.50.720">
    <property type="entry name" value="NAD(P)-binding Rossmann-like Domain"/>
    <property type="match status" value="1"/>
</dbReference>
<dbReference type="GO" id="GO:0005886">
    <property type="term" value="C:plasma membrane"/>
    <property type="evidence" value="ECO:0007669"/>
    <property type="project" value="TreeGrafter"/>
</dbReference>
<keyword evidence="1" id="KW-0560">Oxidoreductase</keyword>
<reference evidence="3 4" key="1">
    <citation type="submission" date="2020-08" db="EMBL/GenBank/DDBJ databases">
        <title>Genomic Encyclopedia of Type Strains, Phase IV (KMG-IV): sequencing the most valuable type-strain genomes for metagenomic binning, comparative biology and taxonomic classification.</title>
        <authorList>
            <person name="Goeker M."/>
        </authorList>
    </citation>
    <scope>NUCLEOTIDE SEQUENCE [LARGE SCALE GENOMIC DNA]</scope>
    <source>
        <strain evidence="3 4">DSM 25966</strain>
    </source>
</reference>
<gene>
    <name evidence="3" type="ORF">GGR25_003879</name>
</gene>
<dbReference type="InterPro" id="IPR036291">
    <property type="entry name" value="NAD(P)-bd_dom_sf"/>
</dbReference>
<evidence type="ECO:0000259" key="2">
    <source>
        <dbReference type="Pfam" id="PF03807"/>
    </source>
</evidence>
<dbReference type="PANTHER" id="PTHR14239:SF0">
    <property type="entry name" value="F420-DEPENDENT NADP REDUCTASE"/>
    <property type="match status" value="1"/>
</dbReference>
<dbReference type="SUPFAM" id="SSF51735">
    <property type="entry name" value="NAD(P)-binding Rossmann-fold domains"/>
    <property type="match status" value="1"/>
</dbReference>
<keyword evidence="4" id="KW-1185">Reference proteome</keyword>
<comment type="caution">
    <text evidence="3">The sequence shown here is derived from an EMBL/GenBank/DDBJ whole genome shotgun (WGS) entry which is preliminary data.</text>
</comment>
<organism evidence="3 4">
    <name type="scientific">Kaistia hirudinis</name>
    <dbReference type="NCBI Taxonomy" id="1293440"/>
    <lineage>
        <taxon>Bacteria</taxon>
        <taxon>Pseudomonadati</taxon>
        <taxon>Pseudomonadota</taxon>
        <taxon>Alphaproteobacteria</taxon>
        <taxon>Hyphomicrobiales</taxon>
        <taxon>Kaistiaceae</taxon>
        <taxon>Kaistia</taxon>
    </lineage>
</organism>
<dbReference type="InterPro" id="IPR028939">
    <property type="entry name" value="P5C_Rdtase_cat_N"/>
</dbReference>
<dbReference type="InterPro" id="IPR051267">
    <property type="entry name" value="STEAP_metalloreductase"/>
</dbReference>
<dbReference type="Proteomes" id="UP000553963">
    <property type="component" value="Unassembled WGS sequence"/>
</dbReference>
<dbReference type="GO" id="GO:0008823">
    <property type="term" value="F:cupric reductase (NADH) activity"/>
    <property type="evidence" value="ECO:0007669"/>
    <property type="project" value="TreeGrafter"/>
</dbReference>
<dbReference type="GO" id="GO:0052851">
    <property type="term" value="F:ferric-chelate reductase (NADPH) activity"/>
    <property type="evidence" value="ECO:0007669"/>
    <property type="project" value="TreeGrafter"/>
</dbReference>
<evidence type="ECO:0000256" key="1">
    <source>
        <dbReference type="ARBA" id="ARBA00023002"/>
    </source>
</evidence>
<feature type="domain" description="Pyrroline-5-carboxylate reductase catalytic N-terminal" evidence="2">
    <location>
        <begin position="2"/>
        <end position="89"/>
    </location>
</feature>
<dbReference type="GO" id="GO:0015677">
    <property type="term" value="P:copper ion import"/>
    <property type="evidence" value="ECO:0007669"/>
    <property type="project" value="TreeGrafter"/>
</dbReference>